<comment type="caution">
    <text evidence="1">The sequence shown here is derived from an EMBL/GenBank/DDBJ whole genome shotgun (WGS) entry which is preliminary data.</text>
</comment>
<reference evidence="1" key="1">
    <citation type="submission" date="2020-03" db="EMBL/GenBank/DDBJ databases">
        <authorList>
            <person name="Weist P."/>
        </authorList>
    </citation>
    <scope>NUCLEOTIDE SEQUENCE</scope>
</reference>
<evidence type="ECO:0000313" key="1">
    <source>
        <dbReference type="EMBL" id="CAB1430162.1"/>
    </source>
</evidence>
<sequence length="118" mass="13134">MKLEMFVALKTLVNTISHQNLCKLLSSCARCVTVDVSSRGLEDKKLVNPSPLITEPISCCVYDALYDFGNVRSIPSLTFVTGVSRRHWGSQHALCFTLELIAGCHLRSCLFPFSCQDH</sequence>
<protein>
    <submittedName>
        <fullName evidence="1">Uncharacterized protein</fullName>
    </submittedName>
</protein>
<dbReference type="Proteomes" id="UP001153269">
    <property type="component" value="Unassembled WGS sequence"/>
</dbReference>
<dbReference type="EMBL" id="CADEAL010001209">
    <property type="protein sequence ID" value="CAB1430162.1"/>
    <property type="molecule type" value="Genomic_DNA"/>
</dbReference>
<keyword evidence="2" id="KW-1185">Reference proteome</keyword>
<proteinExistence type="predicted"/>
<accession>A0A9N7UGR1</accession>
<evidence type="ECO:0000313" key="2">
    <source>
        <dbReference type="Proteomes" id="UP001153269"/>
    </source>
</evidence>
<organism evidence="1 2">
    <name type="scientific">Pleuronectes platessa</name>
    <name type="common">European plaice</name>
    <dbReference type="NCBI Taxonomy" id="8262"/>
    <lineage>
        <taxon>Eukaryota</taxon>
        <taxon>Metazoa</taxon>
        <taxon>Chordata</taxon>
        <taxon>Craniata</taxon>
        <taxon>Vertebrata</taxon>
        <taxon>Euteleostomi</taxon>
        <taxon>Actinopterygii</taxon>
        <taxon>Neopterygii</taxon>
        <taxon>Teleostei</taxon>
        <taxon>Neoteleostei</taxon>
        <taxon>Acanthomorphata</taxon>
        <taxon>Carangaria</taxon>
        <taxon>Pleuronectiformes</taxon>
        <taxon>Pleuronectoidei</taxon>
        <taxon>Pleuronectidae</taxon>
        <taxon>Pleuronectes</taxon>
    </lineage>
</organism>
<name>A0A9N7UGR1_PLEPL</name>
<gene>
    <name evidence="1" type="ORF">PLEPLA_LOCUS18144</name>
</gene>
<dbReference type="AlphaFoldDB" id="A0A9N7UGR1"/>